<dbReference type="Proteomes" id="UP000015351">
    <property type="component" value="Unassembled WGS sequence"/>
</dbReference>
<dbReference type="EMBL" id="AONI01000009">
    <property type="protein sequence ID" value="EPX80214.1"/>
    <property type="molecule type" value="Genomic_DNA"/>
</dbReference>
<organism evidence="1 2">
    <name type="scientific">Litoreibacter arenae DSM 19593</name>
    <dbReference type="NCBI Taxonomy" id="1123360"/>
    <lineage>
        <taxon>Bacteria</taxon>
        <taxon>Pseudomonadati</taxon>
        <taxon>Pseudomonadota</taxon>
        <taxon>Alphaproteobacteria</taxon>
        <taxon>Rhodobacterales</taxon>
        <taxon>Roseobacteraceae</taxon>
        <taxon>Litoreibacter</taxon>
    </lineage>
</organism>
<sequence length="85" mass="9312">MPPVLAANCAADSIGAICFAKQSGYFSTVQRNICDSDLSKSFTPSLPALLQYDMRKQKCAGEVETYTNHKSPMIRSRHTGFCSAF</sequence>
<gene>
    <name evidence="1" type="ORF">thalar_01553</name>
</gene>
<name>S9S1X7_9RHOB</name>
<protein>
    <submittedName>
        <fullName evidence="1">Uncharacterized protein</fullName>
    </submittedName>
</protein>
<keyword evidence="2" id="KW-1185">Reference proteome</keyword>
<evidence type="ECO:0000313" key="1">
    <source>
        <dbReference type="EMBL" id="EPX80214.1"/>
    </source>
</evidence>
<comment type="caution">
    <text evidence="1">The sequence shown here is derived from an EMBL/GenBank/DDBJ whole genome shotgun (WGS) entry which is preliminary data.</text>
</comment>
<proteinExistence type="predicted"/>
<reference evidence="2" key="1">
    <citation type="journal article" date="2013" name="Stand. Genomic Sci.">
        <title>Genome sequence of the Litoreibacter arenae type strain (DSM 19593(T)), a member of the Roseobacter clade isolated from sea sand.</title>
        <authorList>
            <person name="Riedel T."/>
            <person name="Fiebig A."/>
            <person name="Petersen J."/>
            <person name="Gronow S."/>
            <person name="Kyrpides N.C."/>
            <person name="Goker M."/>
            <person name="Klenk H.P."/>
        </authorList>
    </citation>
    <scope>NUCLEOTIDE SEQUENCE [LARGE SCALE GENOMIC DNA]</scope>
    <source>
        <strain evidence="2">DSM 19593</strain>
    </source>
</reference>
<accession>S9S1X7</accession>
<dbReference type="AlphaFoldDB" id="S9S1X7"/>
<evidence type="ECO:0000313" key="2">
    <source>
        <dbReference type="Proteomes" id="UP000015351"/>
    </source>
</evidence>
<dbReference type="HOGENOM" id="CLU_2508749_0_0_5"/>